<name>A0A7R8ZZ57_9CRUS</name>
<dbReference type="EMBL" id="OB685779">
    <property type="protein sequence ID" value="CAD7237211.1"/>
    <property type="molecule type" value="Genomic_DNA"/>
</dbReference>
<protein>
    <submittedName>
        <fullName evidence="1">Uncharacterized protein</fullName>
    </submittedName>
</protein>
<dbReference type="SUPFAM" id="SSF52467">
    <property type="entry name" value="DHS-like NAD/FAD-binding domain"/>
    <property type="match status" value="1"/>
</dbReference>
<dbReference type="OrthoDB" id="424302at2759"/>
<reference evidence="1" key="1">
    <citation type="submission" date="2020-11" db="EMBL/GenBank/DDBJ databases">
        <authorList>
            <person name="Tran Van P."/>
        </authorList>
    </citation>
    <scope>NUCLEOTIDE SEQUENCE</scope>
</reference>
<dbReference type="AlphaFoldDB" id="A0A7R8ZZ57"/>
<accession>A0A7R8ZZ57</accession>
<gene>
    <name evidence="1" type="ORF">CTOB1V02_LOCUS15026</name>
</gene>
<dbReference type="Gene3D" id="3.40.50.1220">
    <property type="entry name" value="TPP-binding domain"/>
    <property type="match status" value="1"/>
</dbReference>
<proteinExistence type="predicted"/>
<feature type="non-terminal residue" evidence="1">
    <location>
        <position position="77"/>
    </location>
</feature>
<evidence type="ECO:0000313" key="1">
    <source>
        <dbReference type="EMBL" id="CAD7237211.1"/>
    </source>
</evidence>
<organism evidence="1">
    <name type="scientific">Cyprideis torosa</name>
    <dbReference type="NCBI Taxonomy" id="163714"/>
    <lineage>
        <taxon>Eukaryota</taxon>
        <taxon>Metazoa</taxon>
        <taxon>Ecdysozoa</taxon>
        <taxon>Arthropoda</taxon>
        <taxon>Crustacea</taxon>
        <taxon>Oligostraca</taxon>
        <taxon>Ostracoda</taxon>
        <taxon>Podocopa</taxon>
        <taxon>Podocopida</taxon>
        <taxon>Cytherocopina</taxon>
        <taxon>Cytheroidea</taxon>
        <taxon>Cytherideidae</taxon>
        <taxon>Cyprideis</taxon>
    </lineage>
</organism>
<dbReference type="InterPro" id="IPR029035">
    <property type="entry name" value="DHS-like_NAD/FAD-binding_dom"/>
</dbReference>
<sequence length="77" mass="8786">MQMVYGKDMMLWKWQVPKVPMMEHAVDIVQQADILVVVGTSLQVYPAAGLMYEAPVHCDKFLIDPRPNLDAITDNIR</sequence>